<gene>
    <name evidence="5" type="ORF">ETU37_05765</name>
</gene>
<evidence type="ECO:0000256" key="2">
    <source>
        <dbReference type="ARBA" id="ARBA00023125"/>
    </source>
</evidence>
<dbReference type="RefSeq" id="WP_129986243.1">
    <property type="nucleotide sequence ID" value="NZ_SDPU01000016.1"/>
</dbReference>
<dbReference type="Pfam" id="PF08220">
    <property type="entry name" value="HTH_DeoR"/>
    <property type="match status" value="1"/>
</dbReference>
<accession>A0A4Q5J523</accession>
<dbReference type="AlphaFoldDB" id="A0A4Q5J523"/>
<dbReference type="SUPFAM" id="SSF46785">
    <property type="entry name" value="Winged helix' DNA-binding domain"/>
    <property type="match status" value="1"/>
</dbReference>
<keyword evidence="1" id="KW-0805">Transcription regulation</keyword>
<comment type="caution">
    <text evidence="5">The sequence shown here is derived from an EMBL/GenBank/DDBJ whole genome shotgun (WGS) entry which is preliminary data.</text>
</comment>
<keyword evidence="6" id="KW-1185">Reference proteome</keyword>
<dbReference type="SMART" id="SM01134">
    <property type="entry name" value="DeoRC"/>
    <property type="match status" value="1"/>
</dbReference>
<sequence length="259" mass="27006">MSDASSRRATRARHDALVVLLQDGVNGVDALADRVGVSASTVRRDLARLQREGRIARTYGGALVRDGFTERSFGESAQLNQAAKAAIADAALDLVPPGGTVFLDAGTTCLALARRLVDRGPLTVVTRGLEAAQLLVRGEQVTVTLLGGDVRPLSHGLVGPLATLTLQRLTVDVAFLGADAVDPERGLGEPTAEETYVKEVAASRATDVVILADGSKLGPATLQAWLPLEPAWTVVTDATASVAAVERLRSDGVRVAVSD</sequence>
<evidence type="ECO:0000259" key="4">
    <source>
        <dbReference type="PROSITE" id="PS51000"/>
    </source>
</evidence>
<dbReference type="PRINTS" id="PR00037">
    <property type="entry name" value="HTHLACR"/>
</dbReference>
<feature type="domain" description="HTH deoR-type" evidence="4">
    <location>
        <begin position="9"/>
        <end position="64"/>
    </location>
</feature>
<dbReference type="InterPro" id="IPR014036">
    <property type="entry name" value="DeoR-like_C"/>
</dbReference>
<organism evidence="5 6">
    <name type="scientific">Nocardioides iriomotensis</name>
    <dbReference type="NCBI Taxonomy" id="715784"/>
    <lineage>
        <taxon>Bacteria</taxon>
        <taxon>Bacillati</taxon>
        <taxon>Actinomycetota</taxon>
        <taxon>Actinomycetes</taxon>
        <taxon>Propionibacteriales</taxon>
        <taxon>Nocardioidaceae</taxon>
        <taxon>Nocardioides</taxon>
    </lineage>
</organism>
<dbReference type="Gene3D" id="1.10.10.10">
    <property type="entry name" value="Winged helix-like DNA-binding domain superfamily/Winged helix DNA-binding domain"/>
    <property type="match status" value="1"/>
</dbReference>
<dbReference type="OrthoDB" id="7688673at2"/>
<reference evidence="5 6" key="1">
    <citation type="submission" date="2019-01" db="EMBL/GenBank/DDBJ databases">
        <title>Nocardioides guangzhouensis sp. nov., an actinobacterium isolated from soil.</title>
        <authorList>
            <person name="Fu Y."/>
            <person name="Cai Y."/>
            <person name="Lin Z."/>
            <person name="Chen P."/>
        </authorList>
    </citation>
    <scope>NUCLEOTIDE SEQUENCE [LARGE SCALE GENOMIC DNA]</scope>
    <source>
        <strain evidence="5 6">NBRC 105384</strain>
    </source>
</reference>
<dbReference type="SUPFAM" id="SSF100950">
    <property type="entry name" value="NagB/RpiA/CoA transferase-like"/>
    <property type="match status" value="1"/>
</dbReference>
<name>A0A4Q5J523_9ACTN</name>
<dbReference type="PROSITE" id="PS51000">
    <property type="entry name" value="HTH_DEOR_2"/>
    <property type="match status" value="1"/>
</dbReference>
<evidence type="ECO:0000256" key="1">
    <source>
        <dbReference type="ARBA" id="ARBA00023015"/>
    </source>
</evidence>
<evidence type="ECO:0000313" key="6">
    <source>
        <dbReference type="Proteomes" id="UP000291189"/>
    </source>
</evidence>
<dbReference type="PANTHER" id="PTHR30363">
    <property type="entry name" value="HTH-TYPE TRANSCRIPTIONAL REGULATOR SRLR-RELATED"/>
    <property type="match status" value="1"/>
</dbReference>
<keyword evidence="2" id="KW-0238">DNA-binding</keyword>
<dbReference type="InterPro" id="IPR036388">
    <property type="entry name" value="WH-like_DNA-bd_sf"/>
</dbReference>
<dbReference type="InterPro" id="IPR050313">
    <property type="entry name" value="Carb_Metab_HTH_regulators"/>
</dbReference>
<dbReference type="GO" id="GO:0003677">
    <property type="term" value="F:DNA binding"/>
    <property type="evidence" value="ECO:0007669"/>
    <property type="project" value="UniProtKB-KW"/>
</dbReference>
<dbReference type="GO" id="GO:0003700">
    <property type="term" value="F:DNA-binding transcription factor activity"/>
    <property type="evidence" value="ECO:0007669"/>
    <property type="project" value="InterPro"/>
</dbReference>
<dbReference type="InterPro" id="IPR037171">
    <property type="entry name" value="NagB/RpiA_transferase-like"/>
</dbReference>
<dbReference type="EMBL" id="SDPU01000016">
    <property type="protein sequence ID" value="RYU13593.1"/>
    <property type="molecule type" value="Genomic_DNA"/>
</dbReference>
<dbReference type="Proteomes" id="UP000291189">
    <property type="component" value="Unassembled WGS sequence"/>
</dbReference>
<dbReference type="InterPro" id="IPR018356">
    <property type="entry name" value="Tscrpt_reg_HTH_DeoR_CS"/>
</dbReference>
<dbReference type="PROSITE" id="PS00894">
    <property type="entry name" value="HTH_DEOR_1"/>
    <property type="match status" value="1"/>
</dbReference>
<protein>
    <submittedName>
        <fullName evidence="5">DeoR/GlpR transcriptional regulator</fullName>
    </submittedName>
</protein>
<evidence type="ECO:0000256" key="3">
    <source>
        <dbReference type="ARBA" id="ARBA00023163"/>
    </source>
</evidence>
<dbReference type="PANTHER" id="PTHR30363:SF44">
    <property type="entry name" value="AGA OPERON TRANSCRIPTIONAL REPRESSOR-RELATED"/>
    <property type="match status" value="1"/>
</dbReference>
<dbReference type="InterPro" id="IPR036390">
    <property type="entry name" value="WH_DNA-bd_sf"/>
</dbReference>
<dbReference type="Pfam" id="PF00455">
    <property type="entry name" value="DeoRC"/>
    <property type="match status" value="1"/>
</dbReference>
<evidence type="ECO:0000313" key="5">
    <source>
        <dbReference type="EMBL" id="RYU13593.1"/>
    </source>
</evidence>
<dbReference type="SMART" id="SM00420">
    <property type="entry name" value="HTH_DEOR"/>
    <property type="match status" value="1"/>
</dbReference>
<dbReference type="InterPro" id="IPR001034">
    <property type="entry name" value="DeoR_HTH"/>
</dbReference>
<dbReference type="Gene3D" id="3.40.50.1360">
    <property type="match status" value="1"/>
</dbReference>
<keyword evidence="3" id="KW-0804">Transcription</keyword>
<proteinExistence type="predicted"/>